<name>A0A6J5C445_9BURK</name>
<evidence type="ECO:0000313" key="1">
    <source>
        <dbReference type="EMBL" id="CAB3726462.1"/>
    </source>
</evidence>
<dbReference type="AlphaFoldDB" id="A0A6J5C445"/>
<dbReference type="Proteomes" id="UP000494255">
    <property type="component" value="Unassembled WGS sequence"/>
</dbReference>
<reference evidence="1 2" key="1">
    <citation type="submission" date="2020-04" db="EMBL/GenBank/DDBJ databases">
        <authorList>
            <person name="De Canck E."/>
        </authorList>
    </citation>
    <scope>NUCLEOTIDE SEQUENCE [LARGE SCALE GENOMIC DNA]</scope>
    <source>
        <strain evidence="1 2">LMG 24238</strain>
    </source>
</reference>
<gene>
    <name evidence="1" type="ORF">LMG24238_05354</name>
</gene>
<organism evidence="1 2">
    <name type="scientific">Paraburkholderia sediminicola</name>
    <dbReference type="NCBI Taxonomy" id="458836"/>
    <lineage>
        <taxon>Bacteria</taxon>
        <taxon>Pseudomonadati</taxon>
        <taxon>Pseudomonadota</taxon>
        <taxon>Betaproteobacteria</taxon>
        <taxon>Burkholderiales</taxon>
        <taxon>Burkholderiaceae</taxon>
        <taxon>Paraburkholderia</taxon>
    </lineage>
</organism>
<keyword evidence="2" id="KW-1185">Reference proteome</keyword>
<proteinExistence type="predicted"/>
<dbReference type="EMBL" id="CADIKC010000008">
    <property type="protein sequence ID" value="CAB3726462.1"/>
    <property type="molecule type" value="Genomic_DNA"/>
</dbReference>
<accession>A0A6J5C445</accession>
<sequence>MQLTYVTLVTLVAHVTHVTRDEGRANKTRHSSRYGFATA</sequence>
<evidence type="ECO:0000313" key="2">
    <source>
        <dbReference type="Proteomes" id="UP000494255"/>
    </source>
</evidence>
<protein>
    <submittedName>
        <fullName evidence="1">Uncharacterized protein</fullName>
    </submittedName>
</protein>